<proteinExistence type="predicted"/>
<dbReference type="EMBL" id="CP071793">
    <property type="protein sequence ID" value="QTD47589.1"/>
    <property type="molecule type" value="Genomic_DNA"/>
</dbReference>
<dbReference type="InterPro" id="IPR018683">
    <property type="entry name" value="DUF2169"/>
</dbReference>
<gene>
    <name evidence="2" type="ORF">J3U87_18515</name>
</gene>
<accession>A0A8A4TBU8</accession>
<evidence type="ECO:0000313" key="2">
    <source>
        <dbReference type="EMBL" id="QTD47589.1"/>
    </source>
</evidence>
<evidence type="ECO:0000313" key="3">
    <source>
        <dbReference type="Proteomes" id="UP000663929"/>
    </source>
</evidence>
<protein>
    <submittedName>
        <fullName evidence="2">DUF2169 domain-containing protein</fullName>
    </submittedName>
</protein>
<organism evidence="2 3">
    <name type="scientific">Sulfidibacter corallicola</name>
    <dbReference type="NCBI Taxonomy" id="2818388"/>
    <lineage>
        <taxon>Bacteria</taxon>
        <taxon>Pseudomonadati</taxon>
        <taxon>Acidobacteriota</taxon>
        <taxon>Holophagae</taxon>
        <taxon>Acanthopleuribacterales</taxon>
        <taxon>Acanthopleuribacteraceae</taxon>
        <taxon>Sulfidibacter</taxon>
    </lineage>
</organism>
<name>A0A8A4TBU8_SULCO</name>
<dbReference type="KEGG" id="scor:J3U87_18515"/>
<dbReference type="Proteomes" id="UP000663929">
    <property type="component" value="Chromosome"/>
</dbReference>
<dbReference type="RefSeq" id="WP_237377258.1">
    <property type="nucleotide sequence ID" value="NZ_CP071793.1"/>
</dbReference>
<dbReference type="AlphaFoldDB" id="A0A8A4TBU8"/>
<feature type="domain" description="DUF2169" evidence="1">
    <location>
        <begin position="21"/>
        <end position="325"/>
    </location>
</feature>
<sequence length="355" mass="40199">MQLHNFIPFPIFCFENRDPDGNKRGVFLVRGTFRLPDRDSGAPILPVPEQPKIEFRDVFRGDSATTSLLTETDLAPFKPGADIYFNATAYAPEGLPAPEWDVAATLGTATKRLRVTGPRHWRRRRWGGWKLDDPEPVDRVPLTYEQSFGGSYTGGDEEQVTYMANPVGKGYFDPKAAPRDQPVAAPQVMDPEAPVHEPGEPMRPESLAPVARHWQPRLARAGTMDQAWVDHRAPKLPADYCEGFNNCAHEDLIYEGYPEGDEDVVLEGLCPGGGRLHFALPRYRVGLLMRFCSGRLHIVPLVLDTIYFDLRAESLSDFRVHLTWRANYPLDEPIRVLESRLVHPGQTWMERVTWQ</sequence>
<evidence type="ECO:0000259" key="1">
    <source>
        <dbReference type="Pfam" id="PF09937"/>
    </source>
</evidence>
<reference evidence="2" key="1">
    <citation type="submission" date="2021-03" db="EMBL/GenBank/DDBJ databases">
        <title>Acanthopleuribacteraceae sp. M133.</title>
        <authorList>
            <person name="Wang G."/>
        </authorList>
    </citation>
    <scope>NUCLEOTIDE SEQUENCE</scope>
    <source>
        <strain evidence="2">M133</strain>
    </source>
</reference>
<keyword evidence="3" id="KW-1185">Reference proteome</keyword>
<dbReference type="Pfam" id="PF09937">
    <property type="entry name" value="DUF2169"/>
    <property type="match status" value="1"/>
</dbReference>